<dbReference type="AlphaFoldDB" id="A0A174G2Y3"/>
<evidence type="ECO:0000313" key="6">
    <source>
        <dbReference type="Proteomes" id="UP000183766"/>
    </source>
</evidence>
<dbReference type="PANTHER" id="PTHR22916:SF51">
    <property type="entry name" value="GLYCOSYLTRANSFERASE EPSH-RELATED"/>
    <property type="match status" value="1"/>
</dbReference>
<dbReference type="Pfam" id="PF00535">
    <property type="entry name" value="Glycos_transf_2"/>
    <property type="match status" value="1"/>
</dbReference>
<evidence type="ECO:0000256" key="2">
    <source>
        <dbReference type="ARBA" id="ARBA00022679"/>
    </source>
</evidence>
<dbReference type="EMBL" id="WDEH01000030">
    <property type="protein sequence ID" value="KAB6135397.1"/>
    <property type="molecule type" value="Genomic_DNA"/>
</dbReference>
<evidence type="ECO:0000313" key="7">
    <source>
        <dbReference type="Proteomes" id="UP000487596"/>
    </source>
</evidence>
<dbReference type="GO" id="GO:0016758">
    <property type="term" value="F:hexosyltransferase activity"/>
    <property type="evidence" value="ECO:0007669"/>
    <property type="project" value="UniProtKB-ARBA"/>
</dbReference>
<dbReference type="InterPro" id="IPR001173">
    <property type="entry name" value="Glyco_trans_2-like"/>
</dbReference>
<gene>
    <name evidence="4" type="ORF">GA424_16695</name>
    <name evidence="5" type="ORF">SAMN05216250_107128</name>
</gene>
<feature type="domain" description="Glycosyltransferase 2-like" evidence="3">
    <location>
        <begin position="8"/>
        <end position="172"/>
    </location>
</feature>
<protein>
    <submittedName>
        <fullName evidence="4">Glycosyltransferase family 2 protein</fullName>
    </submittedName>
    <submittedName>
        <fullName evidence="5">Glycosyltransferase involved in cell wall bisynthesis</fullName>
    </submittedName>
</protein>
<dbReference type="Proteomes" id="UP000183766">
    <property type="component" value="Unassembled WGS sequence"/>
</dbReference>
<keyword evidence="1" id="KW-0328">Glycosyltransferase</keyword>
<evidence type="ECO:0000259" key="3">
    <source>
        <dbReference type="Pfam" id="PF00535"/>
    </source>
</evidence>
<accession>A0A174G2Y3</accession>
<evidence type="ECO:0000256" key="1">
    <source>
        <dbReference type="ARBA" id="ARBA00022676"/>
    </source>
</evidence>
<reference evidence="4 7" key="2">
    <citation type="journal article" date="2019" name="Nat. Med.">
        <title>A library of human gut bacterial isolates paired with longitudinal multiomics data enables mechanistic microbiome research.</title>
        <authorList>
            <person name="Poyet M."/>
            <person name="Groussin M."/>
            <person name="Gibbons S.M."/>
            <person name="Avila-Pacheco J."/>
            <person name="Jiang X."/>
            <person name="Kearney S.M."/>
            <person name="Perrotta A.R."/>
            <person name="Berdy B."/>
            <person name="Zhao S."/>
            <person name="Lieberman T.D."/>
            <person name="Swanson P.K."/>
            <person name="Smith M."/>
            <person name="Roesemann S."/>
            <person name="Alexander J.E."/>
            <person name="Rich S.A."/>
            <person name="Livny J."/>
            <person name="Vlamakis H."/>
            <person name="Clish C."/>
            <person name="Bullock K."/>
            <person name="Deik A."/>
            <person name="Scott J."/>
            <person name="Pierce K.A."/>
            <person name="Xavier R.J."/>
            <person name="Alm E.J."/>
        </authorList>
    </citation>
    <scope>NUCLEOTIDE SEQUENCE [LARGE SCALE GENOMIC DNA]</scope>
    <source>
        <strain evidence="4 7">BIOML-A62</strain>
    </source>
</reference>
<sequence>MENNYLISVIIPVHNTAGYLRKCVESVRNQSLKSIEIILVENLSSDNSAEICDEYVRLDKRIRVLHLQEAGLSIARNAGLKIASAPYVGFIDSDDFVEPTMFQEMLDALVNYEADFVYCNYVFDYEGKESIYPFRDSGLVEIYPLRDFLRDMMWEKISCSFCTKLFRKDFFDTHEFPVGRLYEDRLVMHEWVLACNRIVWLDKSFYHYVERFDSICHTIVPINRYHFFLSQYERLEFINQHSLFEGKELYDVRTMIIRICLSIFKEIMLRVKPSDFREPFEDMRQKFKKILSLKEGEIDVRCRKRMKGIVYNWPIYNLIHFAFKRKKYSLIIL</sequence>
<dbReference type="EMBL" id="FOUM01000007">
    <property type="protein sequence ID" value="SFM61169.1"/>
    <property type="molecule type" value="Genomic_DNA"/>
</dbReference>
<proteinExistence type="predicted"/>
<dbReference type="InterPro" id="IPR029044">
    <property type="entry name" value="Nucleotide-diphossugar_trans"/>
</dbReference>
<dbReference type="Gene3D" id="3.90.550.10">
    <property type="entry name" value="Spore Coat Polysaccharide Biosynthesis Protein SpsA, Chain A"/>
    <property type="match status" value="1"/>
</dbReference>
<evidence type="ECO:0000313" key="4">
    <source>
        <dbReference type="EMBL" id="KAB6135397.1"/>
    </source>
</evidence>
<keyword evidence="2 5" id="KW-0808">Transferase</keyword>
<dbReference type="PANTHER" id="PTHR22916">
    <property type="entry name" value="GLYCOSYLTRANSFERASE"/>
    <property type="match status" value="1"/>
</dbReference>
<evidence type="ECO:0000313" key="5">
    <source>
        <dbReference type="EMBL" id="SFM61169.1"/>
    </source>
</evidence>
<reference evidence="5 6" key="1">
    <citation type="submission" date="2016-10" db="EMBL/GenBank/DDBJ databases">
        <authorList>
            <person name="de Groot N.N."/>
        </authorList>
    </citation>
    <scope>NUCLEOTIDE SEQUENCE [LARGE SCALE GENOMIC DNA]</scope>
    <source>
        <strain evidence="5 6">NLAE-zl-C202</strain>
    </source>
</reference>
<dbReference type="RefSeq" id="WP_009039129.1">
    <property type="nucleotide sequence ID" value="NZ_FOUM01000007.1"/>
</dbReference>
<dbReference type="CDD" id="cd00761">
    <property type="entry name" value="Glyco_tranf_GTA_type"/>
    <property type="match status" value="1"/>
</dbReference>
<dbReference type="SUPFAM" id="SSF53448">
    <property type="entry name" value="Nucleotide-diphospho-sugar transferases"/>
    <property type="match status" value="1"/>
</dbReference>
<name>A0A174G2Y3_9BACE</name>
<dbReference type="Proteomes" id="UP000487596">
    <property type="component" value="Unassembled WGS sequence"/>
</dbReference>
<organism evidence="5 6">
    <name type="scientific">Bacteroides xylanisolvens</name>
    <dbReference type="NCBI Taxonomy" id="371601"/>
    <lineage>
        <taxon>Bacteria</taxon>
        <taxon>Pseudomonadati</taxon>
        <taxon>Bacteroidota</taxon>
        <taxon>Bacteroidia</taxon>
        <taxon>Bacteroidales</taxon>
        <taxon>Bacteroidaceae</taxon>
        <taxon>Bacteroides</taxon>
    </lineage>
</organism>